<dbReference type="AlphaFoldDB" id="A0A6P7GV36"/>
<protein>
    <submittedName>
        <fullName evidence="1">Uncharacterized protein LOC114347087</fullName>
    </submittedName>
</protein>
<reference evidence="1" key="1">
    <citation type="submission" date="2025-08" db="UniProtKB">
        <authorList>
            <consortium name="RefSeq"/>
        </authorList>
    </citation>
    <scope>IDENTIFICATION</scope>
    <source>
        <tissue evidence="1">Whole insect</tissue>
    </source>
</reference>
<evidence type="ECO:0000313" key="1">
    <source>
        <dbReference type="RefSeq" id="XP_028153621.1"/>
    </source>
</evidence>
<organism evidence="1">
    <name type="scientific">Diabrotica virgifera virgifera</name>
    <name type="common">western corn rootworm</name>
    <dbReference type="NCBI Taxonomy" id="50390"/>
    <lineage>
        <taxon>Eukaryota</taxon>
        <taxon>Metazoa</taxon>
        <taxon>Ecdysozoa</taxon>
        <taxon>Arthropoda</taxon>
        <taxon>Hexapoda</taxon>
        <taxon>Insecta</taxon>
        <taxon>Pterygota</taxon>
        <taxon>Neoptera</taxon>
        <taxon>Endopterygota</taxon>
        <taxon>Coleoptera</taxon>
        <taxon>Polyphaga</taxon>
        <taxon>Cucujiformia</taxon>
        <taxon>Chrysomeloidea</taxon>
        <taxon>Chrysomelidae</taxon>
        <taxon>Galerucinae</taxon>
        <taxon>Diabroticina</taxon>
        <taxon>Diabroticites</taxon>
        <taxon>Diabrotica</taxon>
    </lineage>
</organism>
<sequence>MAYNEFIPEEWLKVIICPLHKKGDELDCKNYRAITLSVSANKIAAYNVLFERFELCTENIIEQYQCAFTAGKSTTLQIQAQGSSSEIVALALERALRTLLRSITRDESLSVIRPMSWKAAEMIAAPARSETP</sequence>
<accession>A0A6P7GV36</accession>
<name>A0A6P7GV36_DIAVI</name>
<gene>
    <name evidence="1" type="primary">LOC114347087</name>
</gene>
<dbReference type="RefSeq" id="XP_028153621.1">
    <property type="nucleotide sequence ID" value="XM_028297820.1"/>
</dbReference>
<dbReference type="InParanoid" id="A0A6P7GV36"/>
<proteinExistence type="predicted"/>